<name>A0A2P4F092_9GAMM</name>
<dbReference type="InterPro" id="IPR001647">
    <property type="entry name" value="HTH_TetR"/>
</dbReference>
<reference evidence="3 4" key="1">
    <citation type="submission" date="2018-01" db="EMBL/GenBank/DDBJ databases">
        <title>Draft genome of the type strain Pseudomonas oceani DSM 100277 isolated from the deep water in Okinawa trough, northwestern Pacific Ocean.</title>
        <authorList>
            <person name="Gomila M."/>
            <person name="Mulet M."/>
            <person name="Garcia-Valdes E."/>
            <person name="Lalucat J."/>
        </authorList>
    </citation>
    <scope>NUCLEOTIDE SEQUENCE [LARGE SCALE GENOMIC DNA]</scope>
    <source>
        <strain evidence="3 4">DSM 100277</strain>
    </source>
</reference>
<dbReference type="GO" id="GO:0003677">
    <property type="term" value="F:DNA binding"/>
    <property type="evidence" value="ECO:0007669"/>
    <property type="project" value="UniProtKB-KW"/>
</dbReference>
<sequence>MAAVLDTKSQYTCVLSIVYGNRYDAGFVRLIMLSRDIHRNHKMPTASKPGRRGRPTGRAVLTPQDWFNAATDAILEGGFDQLRVLPLAKRLKVTRGSFYWHFEDLPQFIRQFLDQWQAQRMKGLRYWQPGLDPQLSPEQEVERVLLLMFEGPAVEFKRMKVEFAIRDFAQRDLYARDIVAAVDEARVEQTARLLEPLVADGSARGMAMIQYATVLGSVLLFRGQLGGERALQTIRQQWQALLQKPKVVTEHADTGAKAR</sequence>
<feature type="domain" description="HTH tetR-type" evidence="2">
    <location>
        <begin position="68"/>
        <end position="103"/>
    </location>
</feature>
<organism evidence="3 4">
    <name type="scientific">Halopseudomonas oceani</name>
    <dbReference type="NCBI Taxonomy" id="1708783"/>
    <lineage>
        <taxon>Bacteria</taxon>
        <taxon>Pseudomonadati</taxon>
        <taxon>Pseudomonadota</taxon>
        <taxon>Gammaproteobacteria</taxon>
        <taxon>Pseudomonadales</taxon>
        <taxon>Pseudomonadaceae</taxon>
        <taxon>Halopseudomonas</taxon>
    </lineage>
</organism>
<keyword evidence="4" id="KW-1185">Reference proteome</keyword>
<evidence type="ECO:0000259" key="2">
    <source>
        <dbReference type="Pfam" id="PF00440"/>
    </source>
</evidence>
<proteinExistence type="predicted"/>
<dbReference type="InterPro" id="IPR009057">
    <property type="entry name" value="Homeodomain-like_sf"/>
</dbReference>
<evidence type="ECO:0000313" key="3">
    <source>
        <dbReference type="EMBL" id="POB06425.1"/>
    </source>
</evidence>
<protein>
    <submittedName>
        <fullName evidence="3">TetR/AcrR family transcriptional regulator</fullName>
    </submittedName>
</protein>
<dbReference type="Proteomes" id="UP000243451">
    <property type="component" value="Unassembled WGS sequence"/>
</dbReference>
<dbReference type="OrthoDB" id="4541465at2"/>
<evidence type="ECO:0000313" key="4">
    <source>
        <dbReference type="Proteomes" id="UP000243451"/>
    </source>
</evidence>
<dbReference type="Gene3D" id="1.10.357.10">
    <property type="entry name" value="Tetracycline Repressor, domain 2"/>
    <property type="match status" value="1"/>
</dbReference>
<gene>
    <name evidence="3" type="ORF">C1949_01425</name>
</gene>
<dbReference type="AlphaFoldDB" id="A0A2P4F092"/>
<dbReference type="SUPFAM" id="SSF46689">
    <property type="entry name" value="Homeodomain-like"/>
    <property type="match status" value="1"/>
</dbReference>
<evidence type="ECO:0000256" key="1">
    <source>
        <dbReference type="ARBA" id="ARBA00023125"/>
    </source>
</evidence>
<keyword evidence="1" id="KW-0238">DNA-binding</keyword>
<dbReference type="EMBL" id="PPSK01000001">
    <property type="protein sequence ID" value="POB06425.1"/>
    <property type="molecule type" value="Genomic_DNA"/>
</dbReference>
<dbReference type="Pfam" id="PF00440">
    <property type="entry name" value="TetR_N"/>
    <property type="match status" value="1"/>
</dbReference>
<comment type="caution">
    <text evidence="3">The sequence shown here is derived from an EMBL/GenBank/DDBJ whole genome shotgun (WGS) entry which is preliminary data.</text>
</comment>
<accession>A0A2P4F092</accession>